<evidence type="ECO:0000313" key="2">
    <source>
        <dbReference type="Proteomes" id="UP000887578"/>
    </source>
</evidence>
<evidence type="ECO:0000256" key="1">
    <source>
        <dbReference type="SAM" id="SignalP"/>
    </source>
</evidence>
<dbReference type="Proteomes" id="UP000887578">
    <property type="component" value="Unplaced"/>
</dbReference>
<name>A0A914Q9Q8_9BILA</name>
<feature type="chain" id="PRO_5037010893" evidence="1">
    <location>
        <begin position="20"/>
        <end position="203"/>
    </location>
</feature>
<dbReference type="WBParaSite" id="PDA_v2.g25869.t1">
    <property type="protein sequence ID" value="PDA_v2.g25869.t1"/>
    <property type="gene ID" value="PDA_v2.g25869"/>
</dbReference>
<proteinExistence type="predicted"/>
<feature type="signal peptide" evidence="1">
    <location>
        <begin position="1"/>
        <end position="19"/>
    </location>
</feature>
<accession>A0A914Q9Q8</accession>
<evidence type="ECO:0000313" key="3">
    <source>
        <dbReference type="WBParaSite" id="PDA_v2.g25869.t1"/>
    </source>
</evidence>
<sequence length="203" mass="20871">MKLLFIAVFFVAIKNGLTCLRMSSGGGGDVPVTPVTTTIAPCAFMAGNAPLFVQAGTTFLDNLYGSKAPVGNCQSCAAGALNYYKPAAVPAPHQTDPLEAIGSLNMANCPNLCVCNAANVCYRRATDDTIVTFWPYCVGATCATYGYLSGLGGPTGLTPVAGGTGFLADNQVDPNTFLPKPVTDPSYPQIASVGCNGCPVPRC</sequence>
<organism evidence="2 3">
    <name type="scientific">Panagrolaimus davidi</name>
    <dbReference type="NCBI Taxonomy" id="227884"/>
    <lineage>
        <taxon>Eukaryota</taxon>
        <taxon>Metazoa</taxon>
        <taxon>Ecdysozoa</taxon>
        <taxon>Nematoda</taxon>
        <taxon>Chromadorea</taxon>
        <taxon>Rhabditida</taxon>
        <taxon>Tylenchina</taxon>
        <taxon>Panagrolaimomorpha</taxon>
        <taxon>Panagrolaimoidea</taxon>
        <taxon>Panagrolaimidae</taxon>
        <taxon>Panagrolaimus</taxon>
    </lineage>
</organism>
<keyword evidence="2" id="KW-1185">Reference proteome</keyword>
<keyword evidence="1" id="KW-0732">Signal</keyword>
<protein>
    <submittedName>
        <fullName evidence="3">Secreted protein</fullName>
    </submittedName>
</protein>
<reference evidence="3" key="1">
    <citation type="submission" date="2022-11" db="UniProtKB">
        <authorList>
            <consortium name="WormBaseParasite"/>
        </authorList>
    </citation>
    <scope>IDENTIFICATION</scope>
</reference>
<dbReference type="AlphaFoldDB" id="A0A914Q9Q8"/>